<dbReference type="RefSeq" id="WP_281243337.1">
    <property type="nucleotide sequence ID" value="NZ_FOVP01000007.1"/>
</dbReference>
<proteinExistence type="predicted"/>
<feature type="transmembrane region" description="Helical" evidence="1">
    <location>
        <begin position="20"/>
        <end position="38"/>
    </location>
</feature>
<accession>A0A1I5B5V8</accession>
<gene>
    <name evidence="2" type="ORF">SAMN04487859_10768</name>
</gene>
<reference evidence="3" key="1">
    <citation type="submission" date="2016-10" db="EMBL/GenBank/DDBJ databases">
        <authorList>
            <person name="Varghese N."/>
            <person name="Submissions S."/>
        </authorList>
    </citation>
    <scope>NUCLEOTIDE SEQUENCE [LARGE SCALE GENOMIC DNA]</scope>
    <source>
        <strain evidence="3">DSM 28463</strain>
    </source>
</reference>
<dbReference type="Proteomes" id="UP000198599">
    <property type="component" value="Unassembled WGS sequence"/>
</dbReference>
<evidence type="ECO:0000313" key="2">
    <source>
        <dbReference type="EMBL" id="SFN69889.1"/>
    </source>
</evidence>
<sequence>MADTLKRRQPASPFAVAPWVPWAGIILSLGCFVASLVGKLT</sequence>
<keyword evidence="1" id="KW-1133">Transmembrane helix</keyword>
<dbReference type="EMBL" id="FOVP01000007">
    <property type="protein sequence ID" value="SFN69889.1"/>
    <property type="molecule type" value="Genomic_DNA"/>
</dbReference>
<keyword evidence="3" id="KW-1185">Reference proteome</keyword>
<name>A0A1I5B5V8_9RHOB</name>
<dbReference type="AlphaFoldDB" id="A0A1I5B5V8"/>
<evidence type="ECO:0000256" key="1">
    <source>
        <dbReference type="SAM" id="Phobius"/>
    </source>
</evidence>
<evidence type="ECO:0000313" key="3">
    <source>
        <dbReference type="Proteomes" id="UP000198599"/>
    </source>
</evidence>
<keyword evidence="1" id="KW-0812">Transmembrane</keyword>
<organism evidence="2 3">
    <name type="scientific">Roseovarius lutimaris</name>
    <dbReference type="NCBI Taxonomy" id="1005928"/>
    <lineage>
        <taxon>Bacteria</taxon>
        <taxon>Pseudomonadati</taxon>
        <taxon>Pseudomonadota</taxon>
        <taxon>Alphaproteobacteria</taxon>
        <taxon>Rhodobacterales</taxon>
        <taxon>Roseobacteraceae</taxon>
        <taxon>Roseovarius</taxon>
    </lineage>
</organism>
<keyword evidence="1" id="KW-0472">Membrane</keyword>
<dbReference type="PROSITE" id="PS51257">
    <property type="entry name" value="PROKAR_LIPOPROTEIN"/>
    <property type="match status" value="1"/>
</dbReference>
<protein>
    <submittedName>
        <fullName evidence="2">Uncharacterized protein</fullName>
    </submittedName>
</protein>